<protein>
    <recommendedName>
        <fullName evidence="4">L-asparaginase</fullName>
    </recommendedName>
</protein>
<organism evidence="2 3">
    <name type="scientific">Oxalicibacterium flavum</name>
    <dbReference type="NCBI Taxonomy" id="179467"/>
    <lineage>
        <taxon>Bacteria</taxon>
        <taxon>Pseudomonadati</taxon>
        <taxon>Pseudomonadota</taxon>
        <taxon>Betaproteobacteria</taxon>
        <taxon>Burkholderiales</taxon>
        <taxon>Oxalobacteraceae</taxon>
        <taxon>Oxalicibacterium</taxon>
    </lineage>
</organism>
<reference evidence="2" key="1">
    <citation type="journal article" date="2014" name="Int. J. Syst. Evol. Microbiol.">
        <title>Complete genome sequence of Corynebacterium casei LMG S-19264T (=DSM 44701T), isolated from a smear-ripened cheese.</title>
        <authorList>
            <consortium name="US DOE Joint Genome Institute (JGI-PGF)"/>
            <person name="Walter F."/>
            <person name="Albersmeier A."/>
            <person name="Kalinowski J."/>
            <person name="Ruckert C."/>
        </authorList>
    </citation>
    <scope>NUCLEOTIDE SEQUENCE</scope>
    <source>
        <strain evidence="2">CCM 7086</strain>
    </source>
</reference>
<accession>A0A8J2UL60</accession>
<dbReference type="AlphaFoldDB" id="A0A8J2UL60"/>
<feature type="region of interest" description="Disordered" evidence="1">
    <location>
        <begin position="240"/>
        <end position="261"/>
    </location>
</feature>
<comment type="caution">
    <text evidence="2">The sequence shown here is derived from an EMBL/GenBank/DDBJ whole genome shotgun (WGS) entry which is preliminary data.</text>
</comment>
<proteinExistence type="predicted"/>
<name>A0A8J2UL60_9BURK</name>
<evidence type="ECO:0000313" key="2">
    <source>
        <dbReference type="EMBL" id="GGB99947.1"/>
    </source>
</evidence>
<evidence type="ECO:0000256" key="1">
    <source>
        <dbReference type="SAM" id="MobiDB-lite"/>
    </source>
</evidence>
<sequence>MKPIAPGTVIFHRHRGYGVITAVNLMTGWISARFGSEMRTLDLNLSTDEVQHADGEPILFRREPPDQMPHARLMAMVRQLHRAGYQRLYLYSWPKPSGLHWRWHLFTGPRNWMERPWREGWYGSGADYIFNPVMGWGDAPGETTEELASTLAQFDPTGMAQALGRDEDHTLWFETVCEALLPDYTFSLGWDKHDGPIPDALPIIPVRRGVPPYAGPPLPWPPGWAKLWIGTHLATTTATLLPKTSGKSKKGPAGAESDAVR</sequence>
<evidence type="ECO:0008006" key="4">
    <source>
        <dbReference type="Google" id="ProtNLM"/>
    </source>
</evidence>
<evidence type="ECO:0000313" key="3">
    <source>
        <dbReference type="Proteomes" id="UP000620266"/>
    </source>
</evidence>
<gene>
    <name evidence="2" type="ORF">GCM10007205_06580</name>
</gene>
<reference evidence="2" key="2">
    <citation type="submission" date="2020-09" db="EMBL/GenBank/DDBJ databases">
        <authorList>
            <person name="Sun Q."/>
            <person name="Sedlacek I."/>
        </authorList>
    </citation>
    <scope>NUCLEOTIDE SEQUENCE</scope>
    <source>
        <strain evidence="2">CCM 7086</strain>
    </source>
</reference>
<dbReference type="Proteomes" id="UP000620266">
    <property type="component" value="Unassembled WGS sequence"/>
</dbReference>
<keyword evidence="3" id="KW-1185">Reference proteome</keyword>
<dbReference type="EMBL" id="BMCG01000001">
    <property type="protein sequence ID" value="GGB99947.1"/>
    <property type="molecule type" value="Genomic_DNA"/>
</dbReference>
<dbReference type="RefSeq" id="WP_188394727.1">
    <property type="nucleotide sequence ID" value="NZ_BMCG01000001.1"/>
</dbReference>